<dbReference type="EMBL" id="JAGSSV010000009">
    <property type="protein sequence ID" value="MBR7889061.1"/>
    <property type="molecule type" value="Genomic_DNA"/>
</dbReference>
<evidence type="ECO:0000313" key="2">
    <source>
        <dbReference type="Proteomes" id="UP000679722"/>
    </source>
</evidence>
<keyword evidence="2" id="KW-1185">Reference proteome</keyword>
<dbReference type="Proteomes" id="UP000679722">
    <property type="component" value="Unassembled WGS sequence"/>
</dbReference>
<protein>
    <submittedName>
        <fullName evidence="1">SDR family NAD(P)-dependent oxidoreductase</fullName>
    </submittedName>
</protein>
<organism evidence="1 2">
    <name type="scientific">Marinomonas vulgaris</name>
    <dbReference type="NCBI Taxonomy" id="2823372"/>
    <lineage>
        <taxon>Bacteria</taxon>
        <taxon>Pseudomonadati</taxon>
        <taxon>Pseudomonadota</taxon>
        <taxon>Gammaproteobacteria</taxon>
        <taxon>Oceanospirillales</taxon>
        <taxon>Oceanospirillaceae</taxon>
        <taxon>Marinomonas</taxon>
    </lineage>
</organism>
<dbReference type="InterPro" id="IPR051468">
    <property type="entry name" value="Fungal_SecMetab_SDRs"/>
</dbReference>
<dbReference type="RefSeq" id="WP_211536409.1">
    <property type="nucleotide sequence ID" value="NZ_JAGSSV010000009.1"/>
</dbReference>
<sequence>MSDFYALVIGASSKISHAAIAQFEQNDACLGVFAVSRTAPVESFDPKTHWFECDYSETAIRQVCKGLMPFAGKITKVLICNGILHEDSMMPERKLEDVTAAQLERTFQVNTIIPMLWLSHILPLVKGETSAQISVFSARIGSISDNKTGGWYSYRASKAALNMLIQTCSIEYARRAKNVKLIAFHPGTTDTPLSKPFQRSVPEGKLFTPEFVATQLLFIMDDVEMNNKATYLDWNNQAITW</sequence>
<dbReference type="InterPro" id="IPR002347">
    <property type="entry name" value="SDR_fam"/>
</dbReference>
<dbReference type="PRINTS" id="PR00081">
    <property type="entry name" value="GDHRDH"/>
</dbReference>
<reference evidence="2" key="1">
    <citation type="submission" date="2023-07" db="EMBL/GenBank/DDBJ databases">
        <title>Marinomonas vulgaris A79, complete genome.</title>
        <authorList>
            <person name="Ying J.-J."/>
        </authorList>
    </citation>
    <scope>NUCLEOTIDE SEQUENCE [LARGE SCALE GENOMIC DNA]</scope>
    <source>
        <strain evidence="2">A79</strain>
    </source>
</reference>
<dbReference type="InterPro" id="IPR036291">
    <property type="entry name" value="NAD(P)-bd_dom_sf"/>
</dbReference>
<dbReference type="Gene3D" id="3.40.50.720">
    <property type="entry name" value="NAD(P)-binding Rossmann-like Domain"/>
    <property type="match status" value="1"/>
</dbReference>
<proteinExistence type="predicted"/>
<dbReference type="PANTHER" id="PTHR43544">
    <property type="entry name" value="SHORT-CHAIN DEHYDROGENASE/REDUCTASE"/>
    <property type="match status" value="1"/>
</dbReference>
<dbReference type="SUPFAM" id="SSF51735">
    <property type="entry name" value="NAD(P)-binding Rossmann-fold domains"/>
    <property type="match status" value="1"/>
</dbReference>
<gene>
    <name evidence="1" type="ORF">J9B83_08875</name>
</gene>
<dbReference type="Pfam" id="PF00106">
    <property type="entry name" value="adh_short"/>
    <property type="match status" value="1"/>
</dbReference>
<evidence type="ECO:0000313" key="1">
    <source>
        <dbReference type="EMBL" id="MBR7889061.1"/>
    </source>
</evidence>
<name>A0ABS5HBM5_9GAMM</name>
<accession>A0ABS5HBM5</accession>
<comment type="caution">
    <text evidence="1">The sequence shown here is derived from an EMBL/GenBank/DDBJ whole genome shotgun (WGS) entry which is preliminary data.</text>
</comment>
<dbReference type="PANTHER" id="PTHR43544:SF12">
    <property type="entry name" value="NAD(P)-BINDING ROSSMANN-FOLD SUPERFAMILY PROTEIN"/>
    <property type="match status" value="1"/>
</dbReference>